<dbReference type="Gene3D" id="2.160.10.10">
    <property type="entry name" value="Hexapeptide repeat proteins"/>
    <property type="match status" value="1"/>
</dbReference>
<dbReference type="InterPro" id="IPR001451">
    <property type="entry name" value="Hexapep"/>
</dbReference>
<dbReference type="SUPFAM" id="SSF51161">
    <property type="entry name" value="Trimeric LpxA-like enzymes"/>
    <property type="match status" value="1"/>
</dbReference>
<gene>
    <name evidence="2" type="ORF">EF807_08585</name>
</gene>
<dbReference type="EMBL" id="RXIL01000166">
    <property type="protein sequence ID" value="RZN66322.1"/>
    <property type="molecule type" value="Genomic_DNA"/>
</dbReference>
<name>A0A520KVL8_9EURY</name>
<dbReference type="PANTHER" id="PTHR43300">
    <property type="entry name" value="ACETYLTRANSFERASE"/>
    <property type="match status" value="1"/>
</dbReference>
<evidence type="ECO:0000313" key="3">
    <source>
        <dbReference type="Proteomes" id="UP000320766"/>
    </source>
</evidence>
<feature type="transmembrane region" description="Helical" evidence="1">
    <location>
        <begin position="140"/>
        <end position="161"/>
    </location>
</feature>
<feature type="transmembrane region" description="Helical" evidence="1">
    <location>
        <begin position="71"/>
        <end position="104"/>
    </location>
</feature>
<dbReference type="Pfam" id="PF14602">
    <property type="entry name" value="Hexapep_2"/>
    <property type="match status" value="1"/>
</dbReference>
<keyword evidence="2" id="KW-0012">Acyltransferase</keyword>
<dbReference type="GO" id="GO:0016746">
    <property type="term" value="F:acyltransferase activity"/>
    <property type="evidence" value="ECO:0007669"/>
    <property type="project" value="UniProtKB-KW"/>
</dbReference>
<feature type="transmembrane region" description="Helical" evidence="1">
    <location>
        <begin position="37"/>
        <end position="59"/>
    </location>
</feature>
<protein>
    <submittedName>
        <fullName evidence="2">Acyltransferase</fullName>
    </submittedName>
</protein>
<organism evidence="2 3">
    <name type="scientific">Candidatus Methanolliviera hydrocarbonicum</name>
    <dbReference type="NCBI Taxonomy" id="2491085"/>
    <lineage>
        <taxon>Archaea</taxon>
        <taxon>Methanobacteriati</taxon>
        <taxon>Methanobacteriota</taxon>
        <taxon>Candidatus Methanoliparia</taxon>
        <taxon>Candidatus Methanoliparales</taxon>
        <taxon>Candidatus Methanollivieraceae</taxon>
        <taxon>Candidatus Methanolliviera</taxon>
    </lineage>
</organism>
<sequence length="282" mass="31185">MRSNKGNVDNEKEKEKKKETKPKIPIKVIFRVIGLKALSFGPICLVLATGCLIGIIGYYSLSALYSSSILILGISHLLFAVLAGPLILLLIFLFASLFCLFCCLRIRRLPKREVVLESEEEFGKDFMSKESMVYSFTVKLIYLGYFWMVGHLLPFGLLVPFNRFLGAKIGKNVSVIAPGTILDPELVEIGDNTIIGGDAIISGHVAEFTDEFFSSDLTHRVNRIVLKRVKIGKNYLIGARSFIWPGVAIEDNVTVGSGAIVLEDTYLPANSVWVGVPAKRIK</sequence>
<dbReference type="AlphaFoldDB" id="A0A520KVL8"/>
<evidence type="ECO:0000313" key="2">
    <source>
        <dbReference type="EMBL" id="RZN66322.1"/>
    </source>
</evidence>
<dbReference type="CDD" id="cd04647">
    <property type="entry name" value="LbH_MAT_like"/>
    <property type="match status" value="1"/>
</dbReference>
<keyword evidence="2" id="KW-0808">Transferase</keyword>
<keyword evidence="1" id="KW-1133">Transmembrane helix</keyword>
<keyword evidence="1" id="KW-0472">Membrane</keyword>
<dbReference type="Proteomes" id="UP000320766">
    <property type="component" value="Unassembled WGS sequence"/>
</dbReference>
<accession>A0A520KVL8</accession>
<comment type="caution">
    <text evidence="2">The sequence shown here is derived from an EMBL/GenBank/DDBJ whole genome shotgun (WGS) entry which is preliminary data.</text>
</comment>
<dbReference type="InterPro" id="IPR050179">
    <property type="entry name" value="Trans_hexapeptide_repeat"/>
</dbReference>
<evidence type="ECO:0000256" key="1">
    <source>
        <dbReference type="SAM" id="Phobius"/>
    </source>
</evidence>
<keyword evidence="1" id="KW-0812">Transmembrane</keyword>
<proteinExistence type="predicted"/>
<reference evidence="2 3" key="1">
    <citation type="journal article" date="2019" name="Nat. Microbiol.">
        <title>Wide diversity of methane and short-chain alkane metabolisms in uncultured archaea.</title>
        <authorList>
            <person name="Borrel G."/>
            <person name="Adam P.S."/>
            <person name="McKay L.J."/>
            <person name="Chen L.X."/>
            <person name="Sierra-Garcia I.N."/>
            <person name="Sieber C.M."/>
            <person name="Letourneur Q."/>
            <person name="Ghozlane A."/>
            <person name="Andersen G.L."/>
            <person name="Li W.J."/>
            <person name="Hallam S.J."/>
            <person name="Muyzer G."/>
            <person name="de Oliveira V.M."/>
            <person name="Inskeep W.P."/>
            <person name="Banfield J.F."/>
            <person name="Gribaldo S."/>
        </authorList>
    </citation>
    <scope>NUCLEOTIDE SEQUENCE [LARGE SCALE GENOMIC DNA]</scope>
    <source>
        <strain evidence="2">NM1b</strain>
    </source>
</reference>
<dbReference type="PANTHER" id="PTHR43300:SF11">
    <property type="entry name" value="ACETYLTRANSFERASE RV3034C-RELATED"/>
    <property type="match status" value="1"/>
</dbReference>
<dbReference type="InterPro" id="IPR011004">
    <property type="entry name" value="Trimer_LpxA-like_sf"/>
</dbReference>